<dbReference type="Gene3D" id="3.30.700.10">
    <property type="entry name" value="Glycoprotein, Type 4 Pilin"/>
    <property type="match status" value="1"/>
</dbReference>
<evidence type="ECO:0000256" key="2">
    <source>
        <dbReference type="ARBA" id="ARBA00023287"/>
    </source>
</evidence>
<comment type="subcellular location">
    <subcellularLocation>
        <location evidence="1">Cell surface</location>
    </subcellularLocation>
</comment>
<dbReference type="GO" id="GO:0030420">
    <property type="term" value="P:establishment of competence for transformation"/>
    <property type="evidence" value="ECO:0007669"/>
    <property type="project" value="UniProtKB-KW"/>
</dbReference>
<dbReference type="EMBL" id="JXLU01000147">
    <property type="protein sequence ID" value="KIO70164.1"/>
    <property type="molecule type" value="Genomic_DNA"/>
</dbReference>
<dbReference type="RefSeq" id="WP_041903884.1">
    <property type="nucleotide sequence ID" value="NZ_JXLT01000142.1"/>
</dbReference>
<dbReference type="GO" id="GO:0009986">
    <property type="term" value="C:cell surface"/>
    <property type="evidence" value="ECO:0007669"/>
    <property type="project" value="UniProtKB-SubCell"/>
</dbReference>
<dbReference type="NCBIfam" id="TIGR02532">
    <property type="entry name" value="IV_pilin_GFxxxE"/>
    <property type="match status" value="1"/>
</dbReference>
<evidence type="ECO:0008006" key="5">
    <source>
        <dbReference type="Google" id="ProtNLM"/>
    </source>
</evidence>
<proteinExistence type="predicted"/>
<dbReference type="Pfam" id="PF07963">
    <property type="entry name" value="N_methyl"/>
    <property type="match status" value="1"/>
</dbReference>
<gene>
    <name evidence="3" type="ORF">B4167_0856</name>
</gene>
<dbReference type="PROSITE" id="PS00409">
    <property type="entry name" value="PROKAR_NTER_METHYL"/>
    <property type="match status" value="1"/>
</dbReference>
<dbReference type="InterPro" id="IPR012902">
    <property type="entry name" value="N_methyl_site"/>
</dbReference>
<organism evidence="3 4">
    <name type="scientific">Caldibacillus thermoamylovorans</name>
    <dbReference type="NCBI Taxonomy" id="35841"/>
    <lineage>
        <taxon>Bacteria</taxon>
        <taxon>Bacillati</taxon>
        <taxon>Bacillota</taxon>
        <taxon>Bacilli</taxon>
        <taxon>Bacillales</taxon>
        <taxon>Bacillaceae</taxon>
        <taxon>Caldibacillus</taxon>
    </lineage>
</organism>
<dbReference type="SUPFAM" id="SSF54523">
    <property type="entry name" value="Pili subunits"/>
    <property type="match status" value="1"/>
</dbReference>
<reference evidence="3 4" key="1">
    <citation type="submission" date="2015-01" db="EMBL/GenBank/DDBJ databases">
        <title>Draft Genome Sequences of Four Bacillus thermoamylovorans Strains, Isolated From Food Products.</title>
        <authorList>
            <person name="Krawcyk A.O."/>
            <person name="Berendsen E.M."/>
            <person name="Eijlander R.T."/>
            <person name="de Jong A."/>
            <person name="Wells-Bennik M."/>
            <person name="Kuipers O.P."/>
        </authorList>
    </citation>
    <scope>NUCLEOTIDE SEQUENCE [LARGE SCALE GENOMIC DNA]</scope>
    <source>
        <strain evidence="3 4">B4167</strain>
    </source>
</reference>
<dbReference type="InterPro" id="IPR045584">
    <property type="entry name" value="Pilin-like"/>
</dbReference>
<evidence type="ECO:0000313" key="4">
    <source>
        <dbReference type="Proteomes" id="UP000032076"/>
    </source>
</evidence>
<evidence type="ECO:0000256" key="1">
    <source>
        <dbReference type="ARBA" id="ARBA00004241"/>
    </source>
</evidence>
<evidence type="ECO:0000313" key="3">
    <source>
        <dbReference type="EMBL" id="KIO70164.1"/>
    </source>
</evidence>
<dbReference type="AlphaFoldDB" id="A0ABD4A1T3"/>
<dbReference type="Proteomes" id="UP000032076">
    <property type="component" value="Unassembled WGS sequence"/>
</dbReference>
<comment type="caution">
    <text evidence="3">The sequence shown here is derived from an EMBL/GenBank/DDBJ whole genome shotgun (WGS) entry which is preliminary data.</text>
</comment>
<sequence>MQKRMKLLKNQKGMTLVELLAVLVILGIIAAIAIPMIGNTIKDSKEKAILADAQTILSGAKIAQANGVKEFTQNNIKEYVEGVPAEATYSVSYSEDKGWEVTYSELKNIERAKTRYGITITDNTITASDLSKALKGEVPTPTTQEKKE</sequence>
<accession>A0ABD4A1T3</accession>
<protein>
    <recommendedName>
        <fullName evidence="5">Prepilin-type cleavage/methylation domain-containing protein</fullName>
    </recommendedName>
</protein>
<name>A0ABD4A1T3_9BACI</name>
<keyword evidence="2" id="KW-0178">Competence</keyword>